<organism evidence="2 3">
    <name type="scientific">Coniophora puteana (strain RWD-64-598)</name>
    <name type="common">Brown rot fungus</name>
    <dbReference type="NCBI Taxonomy" id="741705"/>
    <lineage>
        <taxon>Eukaryota</taxon>
        <taxon>Fungi</taxon>
        <taxon>Dikarya</taxon>
        <taxon>Basidiomycota</taxon>
        <taxon>Agaricomycotina</taxon>
        <taxon>Agaricomycetes</taxon>
        <taxon>Agaricomycetidae</taxon>
        <taxon>Boletales</taxon>
        <taxon>Coniophorineae</taxon>
        <taxon>Coniophoraceae</taxon>
        <taxon>Coniophora</taxon>
    </lineage>
</organism>
<feature type="chain" id="PRO_5024342050" evidence="1">
    <location>
        <begin position="23"/>
        <end position="345"/>
    </location>
</feature>
<dbReference type="AlphaFoldDB" id="A0A5M3N3V7"/>
<comment type="caution">
    <text evidence="2">The sequence shown here is derived from an EMBL/GenBank/DDBJ whole genome shotgun (WGS) entry which is preliminary data.</text>
</comment>
<name>A0A5M3N3V7_CONPW</name>
<proteinExistence type="predicted"/>
<reference evidence="3" key="1">
    <citation type="journal article" date="2012" name="Science">
        <title>The Paleozoic origin of enzymatic lignin decomposition reconstructed from 31 fungal genomes.</title>
        <authorList>
            <person name="Floudas D."/>
            <person name="Binder M."/>
            <person name="Riley R."/>
            <person name="Barry K."/>
            <person name="Blanchette R.A."/>
            <person name="Henrissat B."/>
            <person name="Martinez A.T."/>
            <person name="Otillar R."/>
            <person name="Spatafora J.W."/>
            <person name="Yadav J.S."/>
            <person name="Aerts A."/>
            <person name="Benoit I."/>
            <person name="Boyd A."/>
            <person name="Carlson A."/>
            <person name="Copeland A."/>
            <person name="Coutinho P.M."/>
            <person name="de Vries R.P."/>
            <person name="Ferreira P."/>
            <person name="Findley K."/>
            <person name="Foster B."/>
            <person name="Gaskell J."/>
            <person name="Glotzer D."/>
            <person name="Gorecki P."/>
            <person name="Heitman J."/>
            <person name="Hesse C."/>
            <person name="Hori C."/>
            <person name="Igarashi K."/>
            <person name="Jurgens J.A."/>
            <person name="Kallen N."/>
            <person name="Kersten P."/>
            <person name="Kohler A."/>
            <person name="Kuees U."/>
            <person name="Kumar T.K.A."/>
            <person name="Kuo A."/>
            <person name="LaButti K."/>
            <person name="Larrondo L.F."/>
            <person name="Lindquist E."/>
            <person name="Ling A."/>
            <person name="Lombard V."/>
            <person name="Lucas S."/>
            <person name="Lundell T."/>
            <person name="Martin R."/>
            <person name="McLaughlin D.J."/>
            <person name="Morgenstern I."/>
            <person name="Morin E."/>
            <person name="Murat C."/>
            <person name="Nagy L.G."/>
            <person name="Nolan M."/>
            <person name="Ohm R.A."/>
            <person name="Patyshakuliyeva A."/>
            <person name="Rokas A."/>
            <person name="Ruiz-Duenas F.J."/>
            <person name="Sabat G."/>
            <person name="Salamov A."/>
            <person name="Samejima M."/>
            <person name="Schmutz J."/>
            <person name="Slot J.C."/>
            <person name="St John F."/>
            <person name="Stenlid J."/>
            <person name="Sun H."/>
            <person name="Sun S."/>
            <person name="Syed K."/>
            <person name="Tsang A."/>
            <person name="Wiebenga A."/>
            <person name="Young D."/>
            <person name="Pisabarro A."/>
            <person name="Eastwood D.C."/>
            <person name="Martin F."/>
            <person name="Cullen D."/>
            <person name="Grigoriev I.V."/>
            <person name="Hibbett D.S."/>
        </authorList>
    </citation>
    <scope>NUCLEOTIDE SEQUENCE [LARGE SCALE GENOMIC DNA]</scope>
    <source>
        <strain evidence="3">RWD-64-598 SS2</strain>
    </source>
</reference>
<feature type="signal peptide" evidence="1">
    <location>
        <begin position="1"/>
        <end position="22"/>
    </location>
</feature>
<sequence length="345" mass="37200">MQLSTRLLSLLSFVLLVQQSFAAPVPCRDASGCAVARSGIRAGDLERLNAEHAVTNVLRAEGDTVPEHQERDSDSGILSQALSNSIVVSKIAQIDRAGSQFENYGYSSVHATTNYVSGVGSNTGSAVKDISKDVRRDDVQDMDTADRFDNLDDIEDWEDYAAKKGLFHPEAFKEDTLHKREEGSDAELSQAPSNSLTMAAAAKKIYSTTNRIGSQAVSYVLHDKDSTTNYVGTLGSYTGSFVKGTLQSSKYVRRNGDHNNEIMSNVDSVLRRVIKVREHKARGLKVRNGNGEQDDLLSLVGDPLDISDAGSTGGGGLILKRSDKGAIDSDILSTGKSRGARVDLD</sequence>
<dbReference type="EMBL" id="JH711573">
    <property type="protein sequence ID" value="EIW85917.1"/>
    <property type="molecule type" value="Genomic_DNA"/>
</dbReference>
<dbReference type="Proteomes" id="UP000053558">
    <property type="component" value="Unassembled WGS sequence"/>
</dbReference>
<dbReference type="GeneID" id="19202428"/>
<evidence type="ECO:0000313" key="3">
    <source>
        <dbReference type="Proteomes" id="UP000053558"/>
    </source>
</evidence>
<dbReference type="RefSeq" id="XP_007762904.1">
    <property type="nucleotide sequence ID" value="XM_007764714.1"/>
</dbReference>
<protein>
    <submittedName>
        <fullName evidence="2">Uncharacterized protein</fullName>
    </submittedName>
</protein>
<evidence type="ECO:0000313" key="2">
    <source>
        <dbReference type="EMBL" id="EIW85917.1"/>
    </source>
</evidence>
<keyword evidence="3" id="KW-1185">Reference proteome</keyword>
<keyword evidence="1" id="KW-0732">Signal</keyword>
<gene>
    <name evidence="2" type="ORF">CONPUDRAFT_148049</name>
</gene>
<dbReference type="KEGG" id="cput:CONPUDRAFT_148049"/>
<accession>A0A5M3N3V7</accession>
<evidence type="ECO:0000256" key="1">
    <source>
        <dbReference type="SAM" id="SignalP"/>
    </source>
</evidence>